<proteinExistence type="predicted"/>
<gene>
    <name evidence="1" type="primary">Vigan.05G099300</name>
    <name evidence="1" type="ORF">VIGAN_05099300</name>
</gene>
<keyword evidence="2" id="KW-1185">Reference proteome</keyword>
<sequence>MFQTLLQHKFSAHLFLSITGSTNKQSRDGLPGYLALRTDPSGSTSFFNTLKSCWPETSEEKNEFYWITPSLNTRRELASAEEAPMKADEAVNGVTTTFSGTPLNASLPSTLRMPSLRRVFAFTTMECFHCLQHPFERILWGGARNVYNGEKMSCGVFVSEENILVWNKVVSLTVKET</sequence>
<dbReference type="Proteomes" id="UP000291084">
    <property type="component" value="Chromosome 5"/>
</dbReference>
<organism evidence="1 2">
    <name type="scientific">Vigna angularis var. angularis</name>
    <dbReference type="NCBI Taxonomy" id="157739"/>
    <lineage>
        <taxon>Eukaryota</taxon>
        <taxon>Viridiplantae</taxon>
        <taxon>Streptophyta</taxon>
        <taxon>Embryophyta</taxon>
        <taxon>Tracheophyta</taxon>
        <taxon>Spermatophyta</taxon>
        <taxon>Magnoliopsida</taxon>
        <taxon>eudicotyledons</taxon>
        <taxon>Gunneridae</taxon>
        <taxon>Pentapetalae</taxon>
        <taxon>rosids</taxon>
        <taxon>fabids</taxon>
        <taxon>Fabales</taxon>
        <taxon>Fabaceae</taxon>
        <taxon>Papilionoideae</taxon>
        <taxon>50 kb inversion clade</taxon>
        <taxon>NPAAA clade</taxon>
        <taxon>indigoferoid/millettioid clade</taxon>
        <taxon>Phaseoleae</taxon>
        <taxon>Vigna</taxon>
    </lineage>
</organism>
<accession>A0A0S3S437</accession>
<evidence type="ECO:0000313" key="2">
    <source>
        <dbReference type="Proteomes" id="UP000291084"/>
    </source>
</evidence>
<name>A0A0S3S437_PHAAN</name>
<protein>
    <submittedName>
        <fullName evidence="1">Uncharacterized protein</fullName>
    </submittedName>
</protein>
<dbReference type="AlphaFoldDB" id="A0A0S3S437"/>
<evidence type="ECO:0000313" key="1">
    <source>
        <dbReference type="EMBL" id="BAT87604.1"/>
    </source>
</evidence>
<reference evidence="1 2" key="1">
    <citation type="journal article" date="2015" name="Sci. Rep.">
        <title>The power of single molecule real-time sequencing technology in the de novo assembly of a eukaryotic genome.</title>
        <authorList>
            <person name="Sakai H."/>
            <person name="Naito K."/>
            <person name="Ogiso-Tanaka E."/>
            <person name="Takahashi Y."/>
            <person name="Iseki K."/>
            <person name="Muto C."/>
            <person name="Satou K."/>
            <person name="Teruya K."/>
            <person name="Shiroma A."/>
            <person name="Shimoji M."/>
            <person name="Hirano T."/>
            <person name="Itoh T."/>
            <person name="Kaga A."/>
            <person name="Tomooka N."/>
        </authorList>
    </citation>
    <scope>NUCLEOTIDE SEQUENCE [LARGE SCALE GENOMIC DNA]</scope>
    <source>
        <strain evidence="2">cv. Shumari</strain>
    </source>
</reference>
<dbReference type="EMBL" id="AP015038">
    <property type="protein sequence ID" value="BAT87604.1"/>
    <property type="molecule type" value="Genomic_DNA"/>
</dbReference>